<dbReference type="PANTHER" id="PTHR33408:SF2">
    <property type="entry name" value="TRANSPOSASE DDE DOMAIN-CONTAINING PROTEIN"/>
    <property type="match status" value="1"/>
</dbReference>
<organism evidence="3 4">
    <name type="scientific">Segatella copri</name>
    <dbReference type="NCBI Taxonomy" id="165179"/>
    <lineage>
        <taxon>Bacteria</taxon>
        <taxon>Pseudomonadati</taxon>
        <taxon>Bacteroidota</taxon>
        <taxon>Bacteroidia</taxon>
        <taxon>Bacteroidales</taxon>
        <taxon>Prevotellaceae</taxon>
        <taxon>Segatella</taxon>
    </lineage>
</organism>
<gene>
    <name evidence="3" type="ORF">ONT23_15275</name>
</gene>
<dbReference type="NCBIfam" id="NF033551">
    <property type="entry name" value="transpos_IS1182"/>
    <property type="match status" value="1"/>
</dbReference>
<dbReference type="Proteomes" id="UP001209168">
    <property type="component" value="Unassembled WGS sequence"/>
</dbReference>
<proteinExistence type="predicted"/>
<dbReference type="InterPro" id="IPR047629">
    <property type="entry name" value="IS1182_transpos"/>
</dbReference>
<dbReference type="PANTHER" id="PTHR33408">
    <property type="entry name" value="TRANSPOSASE"/>
    <property type="match status" value="1"/>
</dbReference>
<sequence length="544" mass="63391">MRLYLRRKGKLSCFSYLVRGKSFSFYRGKIQIKSETRHELSFFPNSFDDYVPKDSKVRMVDRIVRSMDINPLMDTYDGIGAPPYSPKMLLSLVVFAYINGVYSCRGIADALKYDVRYMWICGGKQLSFATINRFRSNHMIKCIDFYFDAVVSILVEKGVISLEEQYVDGTKIESKANKYTFVWKKTVEKNRAKLLEKTSAALAQIKEQIRLNGGSDIREEDSEPATFAKDVERSARLCERQVKNLPKAKLTGREKQKLNTQIDHLFKASDKLREYEKSLDILGERNSYSKTDPDATFMRLKEDAMNNGQTKPAYNLQIATENQYWTNFALYHNPTDTLTFKPFLDKYKKRHGKQSKCVTADSGYGSEENYEYMEMEEMVGYVKYNWFHKEQHKPFKEDAFNQANFYYNRDDDYYVCPMGQHMEPCGQRQTKSDSGYVSVITLYRAQRCDGCPLGSLCKKSKGNRTIYVNHKLNAYKKEAFLLLTSEEGLKHRSQRPIEPEAVFGQMKADMHYKRFRHFGKDKVYMDIGLFGIGFNLKKYLGIKR</sequence>
<evidence type="ECO:0000259" key="2">
    <source>
        <dbReference type="Pfam" id="PF13751"/>
    </source>
</evidence>
<reference evidence="3" key="1">
    <citation type="submission" date="2022-11" db="EMBL/GenBank/DDBJ databases">
        <title>Genomic repertoires linked with pathogenic potency of arthritogenic Prevotella copri isolated from the gut of rheumatoid arthritis patients.</title>
        <authorList>
            <person name="Nii T."/>
            <person name="Maeda Y."/>
            <person name="Motooka D."/>
            <person name="Naito M."/>
            <person name="Matsumoto Y."/>
            <person name="Ogawa T."/>
            <person name="Oguro-Igashira E."/>
            <person name="Kishikawa T."/>
            <person name="Yamashita M."/>
            <person name="Koizumi S."/>
            <person name="Kurakawa T."/>
            <person name="Okumura R."/>
            <person name="Kayama H."/>
            <person name="Murakami M."/>
            <person name="Sakaguchi T."/>
            <person name="Das B."/>
            <person name="Nakamura S."/>
            <person name="Okada Y."/>
            <person name="Kumanogoh A."/>
            <person name="Takeda K."/>
        </authorList>
    </citation>
    <scope>NUCLEOTIDE SEQUENCE</scope>
    <source>
        <strain evidence="3">H012_8</strain>
    </source>
</reference>
<feature type="domain" description="Transposase DDE" evidence="2">
    <location>
        <begin position="415"/>
        <end position="539"/>
    </location>
</feature>
<dbReference type="RefSeq" id="WP_264902704.1">
    <property type="nucleotide sequence ID" value="NZ_JAPDVJ010000002.1"/>
</dbReference>
<evidence type="ECO:0000313" key="4">
    <source>
        <dbReference type="Proteomes" id="UP001209168"/>
    </source>
</evidence>
<evidence type="ECO:0000313" key="3">
    <source>
        <dbReference type="EMBL" id="MCW4156856.1"/>
    </source>
</evidence>
<dbReference type="EMBL" id="JAPDVH010000001">
    <property type="protein sequence ID" value="MCW4156856.1"/>
    <property type="molecule type" value="Genomic_DNA"/>
</dbReference>
<dbReference type="Pfam" id="PF13751">
    <property type="entry name" value="DDE_Tnp_1_6"/>
    <property type="match status" value="1"/>
</dbReference>
<name>A0AAW5UWL3_9BACT</name>
<protein>
    <submittedName>
        <fullName evidence="3">IS1182 family transposase</fullName>
    </submittedName>
</protein>
<dbReference type="InterPro" id="IPR025668">
    <property type="entry name" value="Tnp_DDE_dom"/>
</dbReference>
<feature type="domain" description="Transposase InsH N-terminal" evidence="1">
    <location>
        <begin position="46"/>
        <end position="136"/>
    </location>
</feature>
<dbReference type="InterPro" id="IPR008490">
    <property type="entry name" value="Transposase_InsH_N"/>
</dbReference>
<evidence type="ECO:0000259" key="1">
    <source>
        <dbReference type="Pfam" id="PF05598"/>
    </source>
</evidence>
<dbReference type="Pfam" id="PF05598">
    <property type="entry name" value="DUF772"/>
    <property type="match status" value="1"/>
</dbReference>
<comment type="caution">
    <text evidence="3">The sequence shown here is derived from an EMBL/GenBank/DDBJ whole genome shotgun (WGS) entry which is preliminary data.</text>
</comment>
<accession>A0AAW5UWL3</accession>
<dbReference type="AlphaFoldDB" id="A0AAW5UWL3"/>